<dbReference type="RefSeq" id="WP_093118669.1">
    <property type="nucleotide sequence ID" value="NZ_FNWJ01000002.1"/>
</dbReference>
<evidence type="ECO:0000259" key="2">
    <source>
        <dbReference type="Pfam" id="PF13480"/>
    </source>
</evidence>
<dbReference type="GO" id="GO:0016740">
    <property type="term" value="F:transferase activity"/>
    <property type="evidence" value="ECO:0007669"/>
    <property type="project" value="UniProtKB-KW"/>
</dbReference>
<dbReference type="OrthoDB" id="3773784at2"/>
<organism evidence="3 4">
    <name type="scientific">Thermoleophilum album</name>
    <dbReference type="NCBI Taxonomy" id="29539"/>
    <lineage>
        <taxon>Bacteria</taxon>
        <taxon>Bacillati</taxon>
        <taxon>Actinomycetota</taxon>
        <taxon>Thermoleophilia</taxon>
        <taxon>Thermoleophilales</taxon>
        <taxon>Thermoleophilaceae</taxon>
        <taxon>Thermoleophilum</taxon>
    </lineage>
</organism>
<accession>A0A1H6G039</accession>
<evidence type="ECO:0000256" key="1">
    <source>
        <dbReference type="SAM" id="MobiDB-lite"/>
    </source>
</evidence>
<dbReference type="InterPro" id="IPR038740">
    <property type="entry name" value="BioF2-like_GNAT_dom"/>
</dbReference>
<dbReference type="EMBL" id="FNWJ01000002">
    <property type="protein sequence ID" value="SEH15643.1"/>
    <property type="molecule type" value="Genomic_DNA"/>
</dbReference>
<evidence type="ECO:0000313" key="3">
    <source>
        <dbReference type="EMBL" id="SEH15643.1"/>
    </source>
</evidence>
<evidence type="ECO:0000313" key="4">
    <source>
        <dbReference type="Proteomes" id="UP000222056"/>
    </source>
</evidence>
<reference evidence="4" key="1">
    <citation type="submission" date="2016-10" db="EMBL/GenBank/DDBJ databases">
        <authorList>
            <person name="Varghese N."/>
            <person name="Submissions S."/>
        </authorList>
    </citation>
    <scope>NUCLEOTIDE SEQUENCE [LARGE SCALE GENOMIC DNA]</scope>
    <source>
        <strain evidence="4">ATCC 35263</strain>
    </source>
</reference>
<proteinExistence type="predicted"/>
<protein>
    <submittedName>
        <fullName evidence="3">Acetyltransferase involved in cellulose biosynthesis, CelD/BcsL family</fullName>
    </submittedName>
</protein>
<feature type="region of interest" description="Disordered" evidence="1">
    <location>
        <begin position="117"/>
        <end position="146"/>
    </location>
</feature>
<sequence length="376" mass="42165">MTVELVEDQDTLAGLWAELAERSTNVFATPEWHSVWWRHLGNGRSVIAVDRARELILPLEVRRIGPLTVARTAGHGPADELGPIGRPGAWRAMPELAAAVAQVAPLLIVDRVHHDERAETDADAAPASERSDRAADAGAPQSSRPLLPRRKVSRPLLLRREAWPVVDLPEGGFEAYLAARSANFRQQVRRKTRRAVRELGLRFRLAEPATFERDFATLLRLHRIRFGERSVAFTGPREAFHREFAKVALERGWTRLWIAETDSGDAVASLYGFRFAGVESNYQIGRDPTYDRWSLGFVLFARAIAQAAEEGMREYRMLLGDEGYKYRFATRDPGVFTYAFAASPVARLLARGGRAALHLRGRLRRPSGRSPRASDE</sequence>
<dbReference type="Pfam" id="PF13480">
    <property type="entry name" value="Acetyltransf_6"/>
    <property type="match status" value="1"/>
</dbReference>
<keyword evidence="3" id="KW-0808">Transferase</keyword>
<gene>
    <name evidence="3" type="ORF">SAMN02745716_2017</name>
</gene>
<dbReference type="AlphaFoldDB" id="A0A1H6G039"/>
<name>A0A1H6G039_THEAL</name>
<dbReference type="InterPro" id="IPR016181">
    <property type="entry name" value="Acyl_CoA_acyltransferase"/>
</dbReference>
<dbReference type="SUPFAM" id="SSF55729">
    <property type="entry name" value="Acyl-CoA N-acyltransferases (Nat)"/>
    <property type="match status" value="1"/>
</dbReference>
<dbReference type="STRING" id="29539.SAMN02745716_2017"/>
<dbReference type="Proteomes" id="UP000222056">
    <property type="component" value="Unassembled WGS sequence"/>
</dbReference>
<feature type="domain" description="BioF2-like acetyltransferase" evidence="2">
    <location>
        <begin position="183"/>
        <end position="325"/>
    </location>
</feature>
<dbReference type="Gene3D" id="3.40.630.30">
    <property type="match status" value="1"/>
</dbReference>
<keyword evidence="4" id="KW-1185">Reference proteome</keyword>